<feature type="transmembrane region" description="Helical" evidence="1">
    <location>
        <begin position="43"/>
        <end position="68"/>
    </location>
</feature>
<feature type="transmembrane region" description="Helical" evidence="1">
    <location>
        <begin position="88"/>
        <end position="106"/>
    </location>
</feature>
<keyword evidence="3" id="KW-1185">Reference proteome</keyword>
<organism evidence="2 3">
    <name type="scientific">Melanomma pulvis-pyrius CBS 109.77</name>
    <dbReference type="NCBI Taxonomy" id="1314802"/>
    <lineage>
        <taxon>Eukaryota</taxon>
        <taxon>Fungi</taxon>
        <taxon>Dikarya</taxon>
        <taxon>Ascomycota</taxon>
        <taxon>Pezizomycotina</taxon>
        <taxon>Dothideomycetes</taxon>
        <taxon>Pleosporomycetidae</taxon>
        <taxon>Pleosporales</taxon>
        <taxon>Melanommataceae</taxon>
        <taxon>Melanomma</taxon>
    </lineage>
</organism>
<evidence type="ECO:0000313" key="2">
    <source>
        <dbReference type="EMBL" id="KAF2791567.1"/>
    </source>
</evidence>
<protein>
    <submittedName>
        <fullName evidence="2">Uncharacterized protein</fullName>
    </submittedName>
</protein>
<evidence type="ECO:0000313" key="3">
    <source>
        <dbReference type="Proteomes" id="UP000799757"/>
    </source>
</evidence>
<gene>
    <name evidence="2" type="ORF">K505DRAFT_64626</name>
</gene>
<dbReference type="AlphaFoldDB" id="A0A6A6X6L5"/>
<accession>A0A6A6X6L5</accession>
<keyword evidence="1" id="KW-1133">Transmembrane helix</keyword>
<evidence type="ECO:0000256" key="1">
    <source>
        <dbReference type="SAM" id="Phobius"/>
    </source>
</evidence>
<dbReference type="Proteomes" id="UP000799757">
    <property type="component" value="Unassembled WGS sequence"/>
</dbReference>
<sequence>MFQSQKQRWAVVVAHILMASRRSSIFVCKVVSRKRSFLRIENCGGYLVAGLLVRSSFLFFNSSAALYFEDLLRVFLWLSRHARAMEIPFPWLRVSAMTVMISFHNYRDKCMTVHIYPYLVP</sequence>
<reference evidence="2" key="1">
    <citation type="journal article" date="2020" name="Stud. Mycol.">
        <title>101 Dothideomycetes genomes: a test case for predicting lifestyles and emergence of pathogens.</title>
        <authorList>
            <person name="Haridas S."/>
            <person name="Albert R."/>
            <person name="Binder M."/>
            <person name="Bloem J."/>
            <person name="Labutti K."/>
            <person name="Salamov A."/>
            <person name="Andreopoulos B."/>
            <person name="Baker S."/>
            <person name="Barry K."/>
            <person name="Bills G."/>
            <person name="Bluhm B."/>
            <person name="Cannon C."/>
            <person name="Castanera R."/>
            <person name="Culley D."/>
            <person name="Daum C."/>
            <person name="Ezra D."/>
            <person name="Gonzalez J."/>
            <person name="Henrissat B."/>
            <person name="Kuo A."/>
            <person name="Liang C."/>
            <person name="Lipzen A."/>
            <person name="Lutzoni F."/>
            <person name="Magnuson J."/>
            <person name="Mondo S."/>
            <person name="Nolan M."/>
            <person name="Ohm R."/>
            <person name="Pangilinan J."/>
            <person name="Park H.-J."/>
            <person name="Ramirez L."/>
            <person name="Alfaro M."/>
            <person name="Sun H."/>
            <person name="Tritt A."/>
            <person name="Yoshinaga Y."/>
            <person name="Zwiers L.-H."/>
            <person name="Turgeon B."/>
            <person name="Goodwin S."/>
            <person name="Spatafora J."/>
            <person name="Crous P."/>
            <person name="Grigoriev I."/>
        </authorList>
    </citation>
    <scope>NUCLEOTIDE SEQUENCE</scope>
    <source>
        <strain evidence="2">CBS 109.77</strain>
    </source>
</reference>
<keyword evidence="1" id="KW-0472">Membrane</keyword>
<proteinExistence type="predicted"/>
<name>A0A6A6X6L5_9PLEO</name>
<dbReference type="OrthoDB" id="10596581at2759"/>
<keyword evidence="1" id="KW-0812">Transmembrane</keyword>
<dbReference type="EMBL" id="MU002013">
    <property type="protein sequence ID" value="KAF2791567.1"/>
    <property type="molecule type" value="Genomic_DNA"/>
</dbReference>